<accession>A0A4Z1EVI8</accession>
<dbReference type="Proteomes" id="UP000297910">
    <property type="component" value="Unassembled WGS sequence"/>
</dbReference>
<protein>
    <submittedName>
        <fullName evidence="2">Uncharacterized protein</fullName>
    </submittedName>
</protein>
<proteinExistence type="predicted"/>
<keyword evidence="3" id="KW-1185">Reference proteome</keyword>
<gene>
    <name evidence="2" type="ORF">BPAE_0609g00010</name>
</gene>
<organism evidence="2 3">
    <name type="scientific">Botrytis paeoniae</name>
    <dbReference type="NCBI Taxonomy" id="278948"/>
    <lineage>
        <taxon>Eukaryota</taxon>
        <taxon>Fungi</taxon>
        <taxon>Dikarya</taxon>
        <taxon>Ascomycota</taxon>
        <taxon>Pezizomycotina</taxon>
        <taxon>Leotiomycetes</taxon>
        <taxon>Helotiales</taxon>
        <taxon>Sclerotiniaceae</taxon>
        <taxon>Botrytis</taxon>
    </lineage>
</organism>
<dbReference type="EMBL" id="PQXI01000607">
    <property type="protein sequence ID" value="TGO14912.1"/>
    <property type="molecule type" value="Genomic_DNA"/>
</dbReference>
<feature type="region of interest" description="Disordered" evidence="1">
    <location>
        <begin position="26"/>
        <end position="60"/>
    </location>
</feature>
<evidence type="ECO:0000256" key="1">
    <source>
        <dbReference type="SAM" id="MobiDB-lite"/>
    </source>
</evidence>
<evidence type="ECO:0000313" key="2">
    <source>
        <dbReference type="EMBL" id="TGO14912.1"/>
    </source>
</evidence>
<evidence type="ECO:0000313" key="3">
    <source>
        <dbReference type="Proteomes" id="UP000297910"/>
    </source>
</evidence>
<feature type="compositionally biased region" description="Polar residues" evidence="1">
    <location>
        <begin position="26"/>
        <end position="45"/>
    </location>
</feature>
<reference evidence="2 3" key="1">
    <citation type="submission" date="2017-12" db="EMBL/GenBank/DDBJ databases">
        <title>Comparative genomics of Botrytis spp.</title>
        <authorList>
            <person name="Valero-Jimenez C.A."/>
            <person name="Tapia P."/>
            <person name="Veloso J."/>
            <person name="Silva-Moreno E."/>
            <person name="Staats M."/>
            <person name="Valdes J.H."/>
            <person name="Van Kan J.A.L."/>
        </authorList>
    </citation>
    <scope>NUCLEOTIDE SEQUENCE [LARGE SCALE GENOMIC DNA]</scope>
    <source>
        <strain evidence="2 3">Bp0003</strain>
    </source>
</reference>
<dbReference type="AlphaFoldDB" id="A0A4Z1EVI8"/>
<name>A0A4Z1EVI8_9HELO</name>
<sequence>MIRLVELWDPDFVEILRRIDRKIPTTSPSSRIRSQVAQVSKGSDVSRSKGKKMVFEMNDDSDLDDNNNEYYIIARKDIVNNSNNELEKKKK</sequence>
<comment type="caution">
    <text evidence="2">The sequence shown here is derived from an EMBL/GenBank/DDBJ whole genome shotgun (WGS) entry which is preliminary data.</text>
</comment>